<keyword evidence="2" id="KW-1185">Reference proteome</keyword>
<gene>
    <name evidence="1" type="ORF">VL20_4374</name>
</gene>
<evidence type="ECO:0000313" key="1">
    <source>
        <dbReference type="EMBL" id="AKV69301.1"/>
    </source>
</evidence>
<organism evidence="1 2">
    <name type="scientific">Microcystis panniformis FACHB-1757</name>
    <dbReference type="NCBI Taxonomy" id="1638788"/>
    <lineage>
        <taxon>Bacteria</taxon>
        <taxon>Bacillati</taxon>
        <taxon>Cyanobacteriota</taxon>
        <taxon>Cyanophyceae</taxon>
        <taxon>Oscillatoriophycideae</taxon>
        <taxon>Chroococcales</taxon>
        <taxon>Microcystaceae</taxon>
        <taxon>Microcystis</taxon>
    </lineage>
</organism>
<sequence length="43" mass="5058">MPDNGLSSLPLRNLGFLRFFENDDLIILSRLADELQARFTREY</sequence>
<dbReference type="Proteomes" id="UP000068167">
    <property type="component" value="Chromosome"/>
</dbReference>
<dbReference type="KEGG" id="mpk:VL20_4374"/>
<accession>A0A0K1S5P1</accession>
<evidence type="ECO:0000313" key="2">
    <source>
        <dbReference type="Proteomes" id="UP000068167"/>
    </source>
</evidence>
<proteinExistence type="predicted"/>
<protein>
    <submittedName>
        <fullName evidence="1">Uncharacterized protein</fullName>
    </submittedName>
</protein>
<dbReference type="AlphaFoldDB" id="A0A0K1S5P1"/>
<dbReference type="EMBL" id="CP011339">
    <property type="protein sequence ID" value="AKV69301.1"/>
    <property type="molecule type" value="Genomic_DNA"/>
</dbReference>
<name>A0A0K1S5P1_9CHRO</name>
<reference evidence="1 2" key="1">
    <citation type="journal article" date="2016" name="Stand. Genomic Sci.">
        <title>Complete genome sequence and genomic characterization of Microcystis panniformis FACHB 1757 by third-generation sequencing.</title>
        <authorList>
            <person name="Zhang J.Y."/>
            <person name="Guan R."/>
            <person name="Zhang H.J."/>
            <person name="Li H."/>
            <person name="Xiao P."/>
            <person name="Yu G.L."/>
            <person name="Du L."/>
            <person name="Cao D.M."/>
            <person name="Zhu B.C."/>
            <person name="Li R.H."/>
            <person name="Lu Z.H."/>
        </authorList>
    </citation>
    <scope>NUCLEOTIDE SEQUENCE [LARGE SCALE GENOMIC DNA]</scope>
    <source>
        <strain evidence="1 2">FACHB-1757</strain>
    </source>
</reference>